<sequence length="171" mass="18504">MRSGTSSSSTFSSGASSTGNSGSSSAVTTTSQTSMDSQPSRELKKVIAWPPKNVLNPSAGLDDFGRAYLNLIGYLKTVWASREGKKAGRESKIKKRSGTRPTRALELQLKLQQERIRCEWLADGQPSWRVHRSVDPYGPIDLPQPDLANKNLLSTSPLGSIHPPPSLQAAK</sequence>
<name>A0A5B0MBJ8_PUCGR</name>
<keyword evidence="3" id="KW-1185">Reference proteome</keyword>
<comment type="caution">
    <text evidence="2">The sequence shown here is derived from an EMBL/GenBank/DDBJ whole genome shotgun (WGS) entry which is preliminary data.</text>
</comment>
<accession>A0A5B0MBJ8</accession>
<gene>
    <name evidence="2" type="ORF">PGT21_009837</name>
</gene>
<evidence type="ECO:0000256" key="1">
    <source>
        <dbReference type="SAM" id="MobiDB-lite"/>
    </source>
</evidence>
<protein>
    <submittedName>
        <fullName evidence="2">Uncharacterized protein</fullName>
    </submittedName>
</protein>
<feature type="compositionally biased region" description="Low complexity" evidence="1">
    <location>
        <begin position="1"/>
        <end position="34"/>
    </location>
</feature>
<feature type="region of interest" description="Disordered" evidence="1">
    <location>
        <begin position="133"/>
        <end position="171"/>
    </location>
</feature>
<reference evidence="2 3" key="1">
    <citation type="submission" date="2019-05" db="EMBL/GenBank/DDBJ databases">
        <title>Emergence of the Ug99 lineage of the wheat stem rust pathogen through somatic hybridization.</title>
        <authorList>
            <person name="Li F."/>
            <person name="Upadhyaya N.M."/>
            <person name="Sperschneider J."/>
            <person name="Matny O."/>
            <person name="Nguyen-Phuc H."/>
            <person name="Mago R."/>
            <person name="Raley C."/>
            <person name="Miller M.E."/>
            <person name="Silverstein K.A.T."/>
            <person name="Henningsen E."/>
            <person name="Hirsch C.D."/>
            <person name="Visser B."/>
            <person name="Pretorius Z.A."/>
            <person name="Steffenson B.J."/>
            <person name="Schwessinger B."/>
            <person name="Dodds P.N."/>
            <person name="Figueroa M."/>
        </authorList>
    </citation>
    <scope>NUCLEOTIDE SEQUENCE [LARGE SCALE GENOMIC DNA]</scope>
    <source>
        <strain evidence="2">21-0</strain>
    </source>
</reference>
<proteinExistence type="predicted"/>
<evidence type="ECO:0000313" key="2">
    <source>
        <dbReference type="EMBL" id="KAA1073358.1"/>
    </source>
</evidence>
<dbReference type="AlphaFoldDB" id="A0A5B0MBJ8"/>
<dbReference type="OrthoDB" id="2501492at2759"/>
<dbReference type="EMBL" id="VSWC01000158">
    <property type="protein sequence ID" value="KAA1073358.1"/>
    <property type="molecule type" value="Genomic_DNA"/>
</dbReference>
<dbReference type="Proteomes" id="UP000324748">
    <property type="component" value="Unassembled WGS sequence"/>
</dbReference>
<feature type="region of interest" description="Disordered" evidence="1">
    <location>
        <begin position="1"/>
        <end position="44"/>
    </location>
</feature>
<feature type="compositionally biased region" description="Pro residues" evidence="1">
    <location>
        <begin position="162"/>
        <end position="171"/>
    </location>
</feature>
<evidence type="ECO:0000313" key="3">
    <source>
        <dbReference type="Proteomes" id="UP000324748"/>
    </source>
</evidence>
<organism evidence="2 3">
    <name type="scientific">Puccinia graminis f. sp. tritici</name>
    <dbReference type="NCBI Taxonomy" id="56615"/>
    <lineage>
        <taxon>Eukaryota</taxon>
        <taxon>Fungi</taxon>
        <taxon>Dikarya</taxon>
        <taxon>Basidiomycota</taxon>
        <taxon>Pucciniomycotina</taxon>
        <taxon>Pucciniomycetes</taxon>
        <taxon>Pucciniales</taxon>
        <taxon>Pucciniaceae</taxon>
        <taxon>Puccinia</taxon>
    </lineage>
</organism>